<feature type="compositionally biased region" description="Polar residues" evidence="2">
    <location>
        <begin position="138"/>
        <end position="152"/>
    </location>
</feature>
<dbReference type="Pfam" id="PF07963">
    <property type="entry name" value="N_methyl"/>
    <property type="match status" value="1"/>
</dbReference>
<dbReference type="PANTHER" id="PTHR30093">
    <property type="entry name" value="GENERAL SECRETION PATHWAY PROTEIN G"/>
    <property type="match status" value="1"/>
</dbReference>
<gene>
    <name evidence="4" type="ORF">V5E97_38530</name>
</gene>
<evidence type="ECO:0000313" key="4">
    <source>
        <dbReference type="EMBL" id="XBH04150.1"/>
    </source>
</evidence>
<protein>
    <submittedName>
        <fullName evidence="4">DUF1559 domain-containing protein</fullName>
    </submittedName>
</protein>
<dbReference type="InterPro" id="IPR027558">
    <property type="entry name" value="Pre_pil_HX9DG_C"/>
</dbReference>
<dbReference type="SUPFAM" id="SSF54523">
    <property type="entry name" value="Pili subunits"/>
    <property type="match status" value="1"/>
</dbReference>
<dbReference type="RefSeq" id="WP_406696900.1">
    <property type="nucleotide sequence ID" value="NZ_CP155447.1"/>
</dbReference>
<dbReference type="InterPro" id="IPR011453">
    <property type="entry name" value="DUF1559"/>
</dbReference>
<dbReference type="GO" id="GO:0015628">
    <property type="term" value="P:protein secretion by the type II secretion system"/>
    <property type="evidence" value="ECO:0007669"/>
    <property type="project" value="InterPro"/>
</dbReference>
<dbReference type="PANTHER" id="PTHR30093:SF2">
    <property type="entry name" value="TYPE II SECRETION SYSTEM PROTEIN H"/>
    <property type="match status" value="1"/>
</dbReference>
<accession>A0AAU7CG08</accession>
<keyword evidence="1" id="KW-0488">Methylation</keyword>
<name>A0AAU7CG08_9BACT</name>
<feature type="region of interest" description="Disordered" evidence="2">
    <location>
        <begin position="138"/>
        <end position="161"/>
    </location>
</feature>
<evidence type="ECO:0000256" key="1">
    <source>
        <dbReference type="ARBA" id="ARBA00022481"/>
    </source>
</evidence>
<feature type="domain" description="DUF1559" evidence="3">
    <location>
        <begin position="34"/>
        <end position="335"/>
    </location>
</feature>
<dbReference type="Gene3D" id="3.30.700.10">
    <property type="entry name" value="Glycoprotein, Type 4 Pilin"/>
    <property type="match status" value="1"/>
</dbReference>
<dbReference type="NCBIfam" id="TIGR04294">
    <property type="entry name" value="pre_pil_HX9DG"/>
    <property type="match status" value="1"/>
</dbReference>
<reference evidence="4" key="1">
    <citation type="submission" date="2024-05" db="EMBL/GenBank/DDBJ databases">
        <title>Planctomycetes of the genus Singulisphaera possess chitinolytic capabilities.</title>
        <authorList>
            <person name="Ivanova A."/>
        </authorList>
    </citation>
    <scope>NUCLEOTIDE SEQUENCE</scope>
    <source>
        <strain evidence="4">Ch08T</strain>
    </source>
</reference>
<dbReference type="GO" id="GO:0015627">
    <property type="term" value="C:type II protein secretion system complex"/>
    <property type="evidence" value="ECO:0007669"/>
    <property type="project" value="InterPro"/>
</dbReference>
<evidence type="ECO:0000259" key="3">
    <source>
        <dbReference type="Pfam" id="PF07596"/>
    </source>
</evidence>
<dbReference type="InterPro" id="IPR045584">
    <property type="entry name" value="Pilin-like"/>
</dbReference>
<dbReference type="InterPro" id="IPR000983">
    <property type="entry name" value="Bac_GSPG_pilin"/>
</dbReference>
<proteinExistence type="predicted"/>
<dbReference type="PRINTS" id="PR00813">
    <property type="entry name" value="BCTERIALGSPG"/>
</dbReference>
<dbReference type="Pfam" id="PF07596">
    <property type="entry name" value="SBP_bac_10"/>
    <property type="match status" value="1"/>
</dbReference>
<dbReference type="EMBL" id="CP155447">
    <property type="protein sequence ID" value="XBH04150.1"/>
    <property type="molecule type" value="Genomic_DNA"/>
</dbReference>
<sequence length="357" mass="37735">MRSGTRQSGFTLIELLVVIAIIAVLIALLLPAVQAAREAARRSQCTNNLKQLGLALHNYESSNGSFPPAGESTNYKTSPPSTQFVDGGWSTLARILPYMEGGATFNTLNFSVDYNEQTGMNYTGASTVVSVYLCPSSARSGTGRDSWSTAANSPEEAAGGNKGYGYSDYGATCYTDINPTGQSTAYSAATPFRLKTSRANGLLKEGQTRIAEVIDGTSNTMAIGEDAGRDESFLSPYTEGYYDGTNSRPILGQGPGGGQSAYRRYWRWAEPDGAYGVSGQPNNKARPMKESTPWPATLGTAGNNAGANDELFSFHSGGVNALFGDGSVRFIKDSISVITLRSLVTLSGGEVVSADSF</sequence>
<dbReference type="AlphaFoldDB" id="A0AAU7CG08"/>
<evidence type="ECO:0000256" key="2">
    <source>
        <dbReference type="SAM" id="MobiDB-lite"/>
    </source>
</evidence>
<dbReference type="NCBIfam" id="TIGR02532">
    <property type="entry name" value="IV_pilin_GFxxxE"/>
    <property type="match status" value="1"/>
</dbReference>
<organism evidence="4">
    <name type="scientific">Singulisphaera sp. Ch08</name>
    <dbReference type="NCBI Taxonomy" id="3120278"/>
    <lineage>
        <taxon>Bacteria</taxon>
        <taxon>Pseudomonadati</taxon>
        <taxon>Planctomycetota</taxon>
        <taxon>Planctomycetia</taxon>
        <taxon>Isosphaerales</taxon>
        <taxon>Isosphaeraceae</taxon>
        <taxon>Singulisphaera</taxon>
    </lineage>
</organism>
<dbReference type="InterPro" id="IPR012902">
    <property type="entry name" value="N_methyl_site"/>
</dbReference>
<dbReference type="PROSITE" id="PS00409">
    <property type="entry name" value="PROKAR_NTER_METHYL"/>
    <property type="match status" value="1"/>
</dbReference>